<dbReference type="PROSITE" id="PS51371">
    <property type="entry name" value="CBS"/>
    <property type="match status" value="2"/>
</dbReference>
<feature type="domain" description="CBS" evidence="11">
    <location>
        <begin position="266"/>
        <end position="323"/>
    </location>
</feature>
<keyword evidence="8" id="KW-0997">Cell inner membrane</keyword>
<dbReference type="InterPro" id="IPR000644">
    <property type="entry name" value="CBS_dom"/>
</dbReference>
<keyword evidence="4 8" id="KW-0547">Nucleotide-binding</keyword>
<keyword evidence="8" id="KW-1003">Cell membrane</keyword>
<proteinExistence type="inferred from homology"/>
<reference evidence="13" key="1">
    <citation type="journal article" date="2019" name="Int. J. Syst. Evol. Microbiol.">
        <title>The Global Catalogue of Microorganisms (GCM) 10K type strain sequencing project: providing services to taxonomists for standard genome sequencing and annotation.</title>
        <authorList>
            <consortium name="The Broad Institute Genomics Platform"/>
            <consortium name="The Broad Institute Genome Sequencing Center for Infectious Disease"/>
            <person name="Wu L."/>
            <person name="Ma J."/>
        </authorList>
    </citation>
    <scope>NUCLEOTIDE SEQUENCE [LARGE SCALE GENOMIC DNA]</scope>
    <source>
        <strain evidence="13">TISTR 1827</strain>
    </source>
</reference>
<feature type="domain" description="CBS" evidence="11">
    <location>
        <begin position="327"/>
        <end position="383"/>
    </location>
</feature>
<dbReference type="Pfam" id="PF00571">
    <property type="entry name" value="CBS"/>
    <property type="match status" value="2"/>
</dbReference>
<sequence length="435" mass="48056">MIEIKNVNKIYPDGFHALKDINLTFHKGEITVLIGPSGCGKSTTMKLINRLIVPSSGTILINGEDISAIDPVKLRRNIGYVIQSIGLFPHMTIGRNVGVVPQLKKWDKNKIERRVEELMDMVGLSANQYKDRYPSELSGGQQQRIGVIRALAADPDVILMDEPFSALDPISREQLQDDIVRLQQELHKTIVFVTHDMDEALKIADRIVIMQAGTVVQSDKPERILRHPANDFVRSFIGQQRLAQENPDPGDNEENVYDMPSVDDVMVRHPVTIYPNRGLAEAIAIMERRRVDTLFITDRNRKLQGIVSIFNVLEHYGDENMTIADVMKPVAYSLPSGTPLPEAVELLNNFKLSNLAIVDANNRLVGLITRGSVVRHLAEVLPTFAPDPDAGEPKSDPASGGPASGDTGADRPAEPDDEANARDNGDFPSNTGKEV</sequence>
<keyword evidence="6 7" id="KW-0129">CBS domain</keyword>
<dbReference type="InterPro" id="IPR017871">
    <property type="entry name" value="ABC_transporter-like_CS"/>
</dbReference>
<evidence type="ECO:0000256" key="9">
    <source>
        <dbReference type="SAM" id="MobiDB-lite"/>
    </source>
</evidence>
<dbReference type="Proteomes" id="UP001597493">
    <property type="component" value="Unassembled WGS sequence"/>
</dbReference>
<evidence type="ECO:0000313" key="12">
    <source>
        <dbReference type="EMBL" id="MFD2660723.1"/>
    </source>
</evidence>
<dbReference type="SUPFAM" id="SSF52540">
    <property type="entry name" value="P-loop containing nucleoside triphosphate hydrolases"/>
    <property type="match status" value="1"/>
</dbReference>
<keyword evidence="3" id="KW-0677">Repeat</keyword>
<dbReference type="Pfam" id="PF00005">
    <property type="entry name" value="ABC_tran"/>
    <property type="match status" value="1"/>
</dbReference>
<dbReference type="InterPro" id="IPR003593">
    <property type="entry name" value="AAA+_ATPase"/>
</dbReference>
<keyword evidence="5 8" id="KW-0067">ATP-binding</keyword>
<dbReference type="Gene3D" id="3.40.50.300">
    <property type="entry name" value="P-loop containing nucleotide triphosphate hydrolases"/>
    <property type="match status" value="1"/>
</dbReference>
<name>A0ABW5QWU9_9BACL</name>
<evidence type="ECO:0000256" key="3">
    <source>
        <dbReference type="ARBA" id="ARBA00022737"/>
    </source>
</evidence>
<dbReference type="NCBIfam" id="TIGR01186">
    <property type="entry name" value="proV"/>
    <property type="match status" value="1"/>
</dbReference>
<feature type="domain" description="ABC transporter" evidence="10">
    <location>
        <begin position="2"/>
        <end position="237"/>
    </location>
</feature>
<evidence type="ECO:0000256" key="2">
    <source>
        <dbReference type="ARBA" id="ARBA00022448"/>
    </source>
</evidence>
<dbReference type="InterPro" id="IPR027417">
    <property type="entry name" value="P-loop_NTPase"/>
</dbReference>
<keyword evidence="2 8" id="KW-0813">Transport</keyword>
<gene>
    <name evidence="12" type="ORF">ACFSW5_10750</name>
</gene>
<dbReference type="CDD" id="cd03295">
    <property type="entry name" value="ABC_OpuCA_Osmoprotection"/>
    <property type="match status" value="1"/>
</dbReference>
<keyword evidence="8" id="KW-0472">Membrane</keyword>
<comment type="subunit">
    <text evidence="8">The complex is probably composed of two ATP-binding proteins, two transmembrane proteins and a solute-binding protein.</text>
</comment>
<dbReference type="SMART" id="SM00382">
    <property type="entry name" value="AAA"/>
    <property type="match status" value="1"/>
</dbReference>
<keyword evidence="13" id="KW-1185">Reference proteome</keyword>
<dbReference type="GO" id="GO:0005524">
    <property type="term" value="F:ATP binding"/>
    <property type="evidence" value="ECO:0007669"/>
    <property type="project" value="UniProtKB-KW"/>
</dbReference>
<feature type="compositionally biased region" description="Basic and acidic residues" evidence="9">
    <location>
        <begin position="408"/>
        <end position="425"/>
    </location>
</feature>
<protein>
    <recommendedName>
        <fullName evidence="8">Quaternary amine transport ATP-binding protein</fullName>
        <ecNumber evidence="8">7.6.2.9</ecNumber>
    </recommendedName>
</protein>
<dbReference type="PROSITE" id="PS00211">
    <property type="entry name" value="ABC_TRANSPORTER_1"/>
    <property type="match status" value="1"/>
</dbReference>
<dbReference type="EMBL" id="JBHUMY010000011">
    <property type="protein sequence ID" value="MFD2660723.1"/>
    <property type="molecule type" value="Genomic_DNA"/>
</dbReference>
<dbReference type="RefSeq" id="WP_379272543.1">
    <property type="nucleotide sequence ID" value="NZ_JBHUGT010000013.1"/>
</dbReference>
<accession>A0ABW5QWU9</accession>
<dbReference type="InterPro" id="IPR005892">
    <property type="entry name" value="Gly-betaine_transp_ATP-bd"/>
</dbReference>
<feature type="region of interest" description="Disordered" evidence="9">
    <location>
        <begin position="384"/>
        <end position="435"/>
    </location>
</feature>
<evidence type="ECO:0000256" key="1">
    <source>
        <dbReference type="ARBA" id="ARBA00005417"/>
    </source>
</evidence>
<organism evidence="12 13">
    <name type="scientific">Paenibacillus thailandensis</name>
    <dbReference type="NCBI Taxonomy" id="393250"/>
    <lineage>
        <taxon>Bacteria</taxon>
        <taxon>Bacillati</taxon>
        <taxon>Bacillota</taxon>
        <taxon>Bacilli</taxon>
        <taxon>Bacillales</taxon>
        <taxon>Paenibacillaceae</taxon>
        <taxon>Paenibacillus</taxon>
    </lineage>
</organism>
<dbReference type="InterPro" id="IPR046342">
    <property type="entry name" value="CBS_dom_sf"/>
</dbReference>
<dbReference type="InterPro" id="IPR003439">
    <property type="entry name" value="ABC_transporter-like_ATP-bd"/>
</dbReference>
<evidence type="ECO:0000259" key="11">
    <source>
        <dbReference type="PROSITE" id="PS51371"/>
    </source>
</evidence>
<comment type="caution">
    <text evidence="12">The sequence shown here is derived from an EMBL/GenBank/DDBJ whole genome shotgun (WGS) entry which is preliminary data.</text>
</comment>
<comment type="similarity">
    <text evidence="1 8">Belongs to the ABC transporter superfamily.</text>
</comment>
<evidence type="ECO:0000256" key="8">
    <source>
        <dbReference type="RuleBase" id="RU369116"/>
    </source>
</evidence>
<evidence type="ECO:0000256" key="7">
    <source>
        <dbReference type="PROSITE-ProRule" id="PRU00703"/>
    </source>
</evidence>
<comment type="subcellular location">
    <subcellularLocation>
        <location evidence="8">Cell inner membrane</location>
        <topology evidence="8">Peripheral membrane protein</topology>
    </subcellularLocation>
</comment>
<dbReference type="SUPFAM" id="SSF54631">
    <property type="entry name" value="CBS-domain pair"/>
    <property type="match status" value="1"/>
</dbReference>
<dbReference type="EC" id="7.6.2.9" evidence="8"/>
<evidence type="ECO:0000256" key="6">
    <source>
        <dbReference type="ARBA" id="ARBA00023122"/>
    </source>
</evidence>
<comment type="catalytic activity">
    <reaction evidence="8">
        <text>a quaternary ammonium(out) + ATP + H2O = a quaternary ammonium(in) + ADP + phosphate + H(+)</text>
        <dbReference type="Rhea" id="RHEA:11036"/>
        <dbReference type="ChEBI" id="CHEBI:15377"/>
        <dbReference type="ChEBI" id="CHEBI:15378"/>
        <dbReference type="ChEBI" id="CHEBI:30616"/>
        <dbReference type="ChEBI" id="CHEBI:35267"/>
        <dbReference type="ChEBI" id="CHEBI:43474"/>
        <dbReference type="ChEBI" id="CHEBI:456216"/>
    </reaction>
</comment>
<dbReference type="Gene3D" id="3.10.580.10">
    <property type="entry name" value="CBS-domain"/>
    <property type="match status" value="1"/>
</dbReference>
<dbReference type="PROSITE" id="PS50893">
    <property type="entry name" value="ABC_TRANSPORTER_2"/>
    <property type="match status" value="1"/>
</dbReference>
<dbReference type="PANTHER" id="PTHR43117:SF4">
    <property type="entry name" value="OSMOPROTECTANT IMPORT ATP-BINDING PROTEIN OSMV"/>
    <property type="match status" value="1"/>
</dbReference>
<evidence type="ECO:0000313" key="13">
    <source>
        <dbReference type="Proteomes" id="UP001597493"/>
    </source>
</evidence>
<dbReference type="SMART" id="SM00116">
    <property type="entry name" value="CBS"/>
    <property type="match status" value="2"/>
</dbReference>
<dbReference type="PANTHER" id="PTHR43117">
    <property type="entry name" value="OSMOPROTECTANT IMPORT ATP-BINDING PROTEIN OSMV"/>
    <property type="match status" value="1"/>
</dbReference>
<evidence type="ECO:0000256" key="5">
    <source>
        <dbReference type="ARBA" id="ARBA00022840"/>
    </source>
</evidence>
<evidence type="ECO:0000259" key="10">
    <source>
        <dbReference type="PROSITE" id="PS50893"/>
    </source>
</evidence>
<evidence type="ECO:0000256" key="4">
    <source>
        <dbReference type="ARBA" id="ARBA00022741"/>
    </source>
</evidence>